<evidence type="ECO:0000259" key="2">
    <source>
        <dbReference type="Pfam" id="PF19489"/>
    </source>
</evidence>
<feature type="chain" id="PRO_5020874273" description="Transglycosylase SLT domain-containing protein" evidence="1">
    <location>
        <begin position="20"/>
        <end position="194"/>
    </location>
</feature>
<dbReference type="PROSITE" id="PS51257">
    <property type="entry name" value="PROKAR_LIPOPROTEIN"/>
    <property type="match status" value="1"/>
</dbReference>
<feature type="signal peptide" evidence="1">
    <location>
        <begin position="1"/>
        <end position="19"/>
    </location>
</feature>
<keyword evidence="1" id="KW-0732">Signal</keyword>
<comment type="caution">
    <text evidence="3">The sequence shown here is derived from an EMBL/GenBank/DDBJ whole genome shotgun (WGS) entry which is preliminary data.</text>
</comment>
<name>A0A4S8QDN7_9HYPH</name>
<protein>
    <recommendedName>
        <fullName evidence="2">Transglycosylase SLT domain-containing protein</fullName>
    </recommendedName>
</protein>
<dbReference type="InterPro" id="IPR045795">
    <property type="entry name" value="SLT_4"/>
</dbReference>
<dbReference type="Pfam" id="PF19489">
    <property type="entry name" value="SLT_4"/>
    <property type="match status" value="1"/>
</dbReference>
<proteinExistence type="predicted"/>
<evidence type="ECO:0000256" key="1">
    <source>
        <dbReference type="SAM" id="SignalP"/>
    </source>
</evidence>
<dbReference type="Proteomes" id="UP000307378">
    <property type="component" value="Unassembled WGS sequence"/>
</dbReference>
<sequence length="194" mass="22245">MRTALYSALGVMLMLSACAKPPSQTRNACAIFEQRDGLFNNWRKAAIAAEREYGVPVPILMATIYTESSFRHNAKPPRKWYLGFIPGKRPSTAYGYSQALDGTWERYQRETGRWGARRTDFADAIRFIGWYHRESATKVNIPLNDPYKLYLAYHSGHTGYLRGAYNKRPEALRGAKRFTEITYTYAKQLQQCPG</sequence>
<dbReference type="EMBL" id="STGU01000001">
    <property type="protein sequence ID" value="THV39269.1"/>
    <property type="molecule type" value="Genomic_DNA"/>
</dbReference>
<accession>A0A4S8QDN7</accession>
<gene>
    <name evidence="3" type="ORF">FAA86_02580</name>
</gene>
<dbReference type="InterPro" id="IPR023346">
    <property type="entry name" value="Lysozyme-like_dom_sf"/>
</dbReference>
<reference evidence="3 4" key="1">
    <citation type="submission" date="2019-04" db="EMBL/GenBank/DDBJ databases">
        <title>genome sequence of strain W3.</title>
        <authorList>
            <person name="Gao J."/>
            <person name="Sun J."/>
        </authorList>
    </citation>
    <scope>NUCLEOTIDE SEQUENCE [LARGE SCALE GENOMIC DNA]</scope>
    <source>
        <strain evidence="3 4">W3</strain>
    </source>
</reference>
<dbReference type="CDD" id="cd00442">
    <property type="entry name" value="Lyz-like"/>
    <property type="match status" value="1"/>
</dbReference>
<evidence type="ECO:0000313" key="4">
    <source>
        <dbReference type="Proteomes" id="UP000307378"/>
    </source>
</evidence>
<feature type="domain" description="Transglycosylase SLT" evidence="2">
    <location>
        <begin position="9"/>
        <end position="192"/>
    </location>
</feature>
<dbReference type="RefSeq" id="WP_113458462.1">
    <property type="nucleotide sequence ID" value="NZ_STGU01000001.1"/>
</dbReference>
<dbReference type="Gene3D" id="1.10.530.10">
    <property type="match status" value="1"/>
</dbReference>
<organism evidence="3 4">
    <name type="scientific">Rhizobium rosettiformans W3</name>
    <dbReference type="NCBI Taxonomy" id="538378"/>
    <lineage>
        <taxon>Bacteria</taxon>
        <taxon>Pseudomonadati</taxon>
        <taxon>Pseudomonadota</taxon>
        <taxon>Alphaproteobacteria</taxon>
        <taxon>Hyphomicrobiales</taxon>
        <taxon>Rhizobiaceae</taxon>
        <taxon>Rhizobium/Agrobacterium group</taxon>
        <taxon>Rhizobium</taxon>
    </lineage>
</organism>
<evidence type="ECO:0000313" key="3">
    <source>
        <dbReference type="EMBL" id="THV39269.1"/>
    </source>
</evidence>
<dbReference type="AlphaFoldDB" id="A0A4S8QDN7"/>
<dbReference type="SUPFAM" id="SSF53955">
    <property type="entry name" value="Lysozyme-like"/>
    <property type="match status" value="1"/>
</dbReference>